<name>A0ABV4C950_9MYCO</name>
<evidence type="ECO:0000313" key="2">
    <source>
        <dbReference type="Proteomes" id="UP001564760"/>
    </source>
</evidence>
<evidence type="ECO:0000313" key="1">
    <source>
        <dbReference type="EMBL" id="MEY8019064.1"/>
    </source>
</evidence>
<dbReference type="Proteomes" id="UP001564760">
    <property type="component" value="Unassembled WGS sequence"/>
</dbReference>
<dbReference type="EMBL" id="JBGEDP010000003">
    <property type="protein sequence ID" value="MEY8019064.1"/>
    <property type="molecule type" value="Genomic_DNA"/>
</dbReference>
<dbReference type="RefSeq" id="WP_369742095.1">
    <property type="nucleotide sequence ID" value="NZ_JBGEDP010000003.1"/>
</dbReference>
<protein>
    <submittedName>
        <fullName evidence="1">Uncharacterized protein</fullName>
    </submittedName>
</protein>
<accession>A0ABV4C950</accession>
<keyword evidence="2" id="KW-1185">Reference proteome</keyword>
<organism evidence="1 2">
    <name type="scientific">Mycobacterium servetii</name>
    <dbReference type="NCBI Taxonomy" id="3237418"/>
    <lineage>
        <taxon>Bacteria</taxon>
        <taxon>Bacillati</taxon>
        <taxon>Actinomycetota</taxon>
        <taxon>Actinomycetes</taxon>
        <taxon>Mycobacteriales</taxon>
        <taxon>Mycobacteriaceae</taxon>
        <taxon>Mycobacterium</taxon>
    </lineage>
</organism>
<gene>
    <name evidence="1" type="ORF">AB8998_30910</name>
</gene>
<proteinExistence type="predicted"/>
<reference evidence="1 2" key="1">
    <citation type="submission" date="2024-08" db="EMBL/GenBank/DDBJ databases">
        <title>Mycobacterium servetensis sp. nov., a novel rapid-growing mycobacterial species recovered from a human patient in Zaragoza, Spain.</title>
        <authorList>
            <person name="Tristancho-Baro A.I."/>
            <person name="Buenestado-Serrano S."/>
            <person name="Garcia De Viedma D."/>
            <person name="Milagro-Beamonte A."/>
            <person name="Burillo N."/>
            <person name="Sanz S."/>
            <person name="Lopez-Calleja A.I."/>
            <person name="Penas-Utrilla D."/>
            <person name="Guardingo M."/>
            <person name="Garcia M.J."/>
            <person name="Vinuelas-Bayon J."/>
        </authorList>
    </citation>
    <scope>NUCLEOTIDE SEQUENCE [LARGE SCALE GENOMIC DNA]</scope>
    <source>
        <strain evidence="2">HUMS_12744610</strain>
    </source>
</reference>
<comment type="caution">
    <text evidence="1">The sequence shown here is derived from an EMBL/GenBank/DDBJ whole genome shotgun (WGS) entry which is preliminary data.</text>
</comment>
<sequence>MGGDGVVTQEPMMLAGDMARVGGSAVGVAEDLVGVLRSHIIRGQRETQIQDGVEQVLRAATRYEVVRECRLSAQDRPDFLVDGRVVIEVKMRASGSEVLWQLGRYAAHERVAAIVVASPRFSTLSRIPSMIHGVAVRVVGLSGAGLR</sequence>